<feature type="chain" id="PRO_5004215969" evidence="2">
    <location>
        <begin position="33"/>
        <end position="535"/>
    </location>
</feature>
<dbReference type="eggNOG" id="COG4625">
    <property type="taxonomic scope" value="Bacteria"/>
</dbReference>
<accession>Q2SQR0</accession>
<dbReference type="STRING" id="349521.HCH_00093"/>
<dbReference type="InterPro" id="IPR006315">
    <property type="entry name" value="OM_autotransptr_brl_dom"/>
</dbReference>
<feature type="region of interest" description="Disordered" evidence="1">
    <location>
        <begin position="194"/>
        <end position="216"/>
    </location>
</feature>
<dbReference type="RefSeq" id="WP_011394091.1">
    <property type="nucleotide sequence ID" value="NC_007645.1"/>
</dbReference>
<dbReference type="NCBIfam" id="TIGR01414">
    <property type="entry name" value="autotrans_barl"/>
    <property type="match status" value="1"/>
</dbReference>
<evidence type="ECO:0000313" key="4">
    <source>
        <dbReference type="EMBL" id="ABC27014.1"/>
    </source>
</evidence>
<evidence type="ECO:0000256" key="1">
    <source>
        <dbReference type="SAM" id="MobiDB-lite"/>
    </source>
</evidence>
<feature type="domain" description="Autotransporter" evidence="3">
    <location>
        <begin position="249"/>
        <end position="535"/>
    </location>
</feature>
<dbReference type="SMART" id="SM00869">
    <property type="entry name" value="Autotransporter"/>
    <property type="match status" value="1"/>
</dbReference>
<dbReference type="Pfam" id="PF03797">
    <property type="entry name" value="Autotransporter"/>
    <property type="match status" value="1"/>
</dbReference>
<dbReference type="KEGG" id="hch:HCH_00093"/>
<reference evidence="4 5" key="1">
    <citation type="journal article" date="2005" name="Nucleic Acids Res.">
        <title>Genomic blueprint of Hahella chejuensis, a marine microbe producing an algicidal agent.</title>
        <authorList>
            <person name="Jeong H."/>
            <person name="Yim J.H."/>
            <person name="Lee C."/>
            <person name="Choi S.-H."/>
            <person name="Park Y.K."/>
            <person name="Yoon S.H."/>
            <person name="Hur C.-G."/>
            <person name="Kang H.-Y."/>
            <person name="Kim D."/>
            <person name="Lee H.H."/>
            <person name="Park K.H."/>
            <person name="Park S.-H."/>
            <person name="Park H.-S."/>
            <person name="Lee H.K."/>
            <person name="Oh T.K."/>
            <person name="Kim J.F."/>
        </authorList>
    </citation>
    <scope>NUCLEOTIDE SEQUENCE [LARGE SCALE GENOMIC DNA]</scope>
    <source>
        <strain evidence="4 5">KCTC 2396</strain>
    </source>
</reference>
<dbReference type="AlphaFoldDB" id="Q2SQR0"/>
<gene>
    <name evidence="4" type="ordered locus">HCH_00093</name>
</gene>
<dbReference type="GO" id="GO:0019867">
    <property type="term" value="C:outer membrane"/>
    <property type="evidence" value="ECO:0007669"/>
    <property type="project" value="InterPro"/>
</dbReference>
<evidence type="ECO:0000256" key="2">
    <source>
        <dbReference type="SAM" id="SignalP"/>
    </source>
</evidence>
<dbReference type="OrthoDB" id="220114at2"/>
<dbReference type="SUPFAM" id="SSF103515">
    <property type="entry name" value="Autotransporter"/>
    <property type="match status" value="1"/>
</dbReference>
<dbReference type="HOGENOM" id="CLU_484646_0_0_6"/>
<dbReference type="EMBL" id="CP000155">
    <property type="protein sequence ID" value="ABC27014.1"/>
    <property type="molecule type" value="Genomic_DNA"/>
</dbReference>
<dbReference type="Gene3D" id="2.40.128.130">
    <property type="entry name" value="Autotransporter beta-domain"/>
    <property type="match status" value="1"/>
</dbReference>
<evidence type="ECO:0000259" key="3">
    <source>
        <dbReference type="PROSITE" id="PS51208"/>
    </source>
</evidence>
<sequence>MIRFVSRVLHAGLTSRSAILVGSCIVSQSLWAAPPSAVDDSRTMASDSRLTINVMANDFDSDGDAIRLVSVGSPDNGSTAANADGSVRYIPNSGFIGTDTFTYVIEDDAEPATRSTATVTVTVVDSSVTPLAEGDNDRKVAQVFESACGSLNSQTDDEISVGGSLLLARCEGLSQLGINNPELVAEALNKIAPEETSSQMRNSASSSRSQSSAVSQRQKLLQNGATGFSLNGVAWNGAASGGAAGEESSPWSRVGVFANIQREGGEYDKTGLESGYDYSGVVLTLGADYALRRDLFVGGAFGWTHTGVDYANQGGELDTDIYTFLGYASYFVGDFSFDVQMGYGATRFDSKRHIAYTDPTGDVDVTAVGDTSGDQFLFNTRAEWQWSHNALTLSPYVRLDYLNSNIDGYGENGAGGLNMTLSEQRIDQLTLAAGVQGTYAISRDWGVLIPSFQLSALSEIHSDRDAVTGRFSYDPDPNNHFDLQADSEESLFYQAGVGATAVLPHGLSVFLEYQQIFGYEHLTAYQVQTGVRYEL</sequence>
<dbReference type="PROSITE" id="PS51208">
    <property type="entry name" value="AUTOTRANSPORTER"/>
    <property type="match status" value="1"/>
</dbReference>
<feature type="signal peptide" evidence="2">
    <location>
        <begin position="1"/>
        <end position="32"/>
    </location>
</feature>
<feature type="compositionally biased region" description="Low complexity" evidence="1">
    <location>
        <begin position="197"/>
        <end position="216"/>
    </location>
</feature>
<keyword evidence="5" id="KW-1185">Reference proteome</keyword>
<keyword evidence="2" id="KW-0732">Signal</keyword>
<name>Q2SQR0_HAHCH</name>
<proteinExistence type="predicted"/>
<dbReference type="Gene3D" id="2.60.40.2810">
    <property type="match status" value="1"/>
</dbReference>
<organism evidence="4 5">
    <name type="scientific">Hahella chejuensis (strain KCTC 2396)</name>
    <dbReference type="NCBI Taxonomy" id="349521"/>
    <lineage>
        <taxon>Bacteria</taxon>
        <taxon>Pseudomonadati</taxon>
        <taxon>Pseudomonadota</taxon>
        <taxon>Gammaproteobacteria</taxon>
        <taxon>Oceanospirillales</taxon>
        <taxon>Hahellaceae</taxon>
        <taxon>Hahella</taxon>
    </lineage>
</organism>
<protein>
    <submittedName>
        <fullName evidence="4">Protein containing autotransporter beta-domain</fullName>
    </submittedName>
</protein>
<dbReference type="InterPro" id="IPR005546">
    <property type="entry name" value="Autotransporte_beta"/>
</dbReference>
<dbReference type="InterPro" id="IPR036709">
    <property type="entry name" value="Autotransporte_beta_dom_sf"/>
</dbReference>
<evidence type="ECO:0000313" key="5">
    <source>
        <dbReference type="Proteomes" id="UP000000238"/>
    </source>
</evidence>
<dbReference type="Pfam" id="PF17963">
    <property type="entry name" value="Big_9"/>
    <property type="match status" value="1"/>
</dbReference>
<dbReference type="Proteomes" id="UP000000238">
    <property type="component" value="Chromosome"/>
</dbReference>